<name>A0A8X6IN85_TRICU</name>
<keyword evidence="2" id="KW-1185">Reference proteome</keyword>
<gene>
    <name evidence="1" type="ORF">TNCT_3151</name>
</gene>
<dbReference type="Proteomes" id="UP000887116">
    <property type="component" value="Unassembled WGS sequence"/>
</dbReference>
<dbReference type="EMBL" id="BMAO01006361">
    <property type="protein sequence ID" value="GFR07950.1"/>
    <property type="molecule type" value="Genomic_DNA"/>
</dbReference>
<dbReference type="AlphaFoldDB" id="A0A8X6IN85"/>
<accession>A0A8X6IN85</accession>
<protein>
    <submittedName>
        <fullName evidence="1">Uncharacterized protein</fullName>
    </submittedName>
</protein>
<organism evidence="1 2">
    <name type="scientific">Trichonephila clavata</name>
    <name type="common">Joro spider</name>
    <name type="synonym">Nephila clavata</name>
    <dbReference type="NCBI Taxonomy" id="2740835"/>
    <lineage>
        <taxon>Eukaryota</taxon>
        <taxon>Metazoa</taxon>
        <taxon>Ecdysozoa</taxon>
        <taxon>Arthropoda</taxon>
        <taxon>Chelicerata</taxon>
        <taxon>Arachnida</taxon>
        <taxon>Araneae</taxon>
        <taxon>Araneomorphae</taxon>
        <taxon>Entelegynae</taxon>
        <taxon>Araneoidea</taxon>
        <taxon>Nephilidae</taxon>
        <taxon>Trichonephila</taxon>
    </lineage>
</organism>
<reference evidence="1" key="1">
    <citation type="submission" date="2020-07" db="EMBL/GenBank/DDBJ databases">
        <title>Multicomponent nature underlies the extraordinary mechanical properties of spider dragline silk.</title>
        <authorList>
            <person name="Kono N."/>
            <person name="Nakamura H."/>
            <person name="Mori M."/>
            <person name="Yoshida Y."/>
            <person name="Ohtoshi R."/>
            <person name="Malay A.D."/>
            <person name="Moran D.A.P."/>
            <person name="Tomita M."/>
            <person name="Numata K."/>
            <person name="Arakawa K."/>
        </authorList>
    </citation>
    <scope>NUCLEOTIDE SEQUENCE</scope>
</reference>
<sequence length="72" mass="8266">MPRRNDEFAIMADNRTGECEPIVEAYLALLESFGTCFAEPKAFSHIPLTLGWVDEHARHLVTGRISRWFETD</sequence>
<evidence type="ECO:0000313" key="2">
    <source>
        <dbReference type="Proteomes" id="UP000887116"/>
    </source>
</evidence>
<comment type="caution">
    <text evidence="1">The sequence shown here is derived from an EMBL/GenBank/DDBJ whole genome shotgun (WGS) entry which is preliminary data.</text>
</comment>
<proteinExistence type="predicted"/>
<evidence type="ECO:0000313" key="1">
    <source>
        <dbReference type="EMBL" id="GFR07950.1"/>
    </source>
</evidence>